<evidence type="ECO:0000256" key="1">
    <source>
        <dbReference type="ARBA" id="ARBA00001936"/>
    </source>
</evidence>
<comment type="similarity">
    <text evidence="9 12">Belongs to the GARS family.</text>
</comment>
<evidence type="ECO:0000256" key="2">
    <source>
        <dbReference type="ARBA" id="ARBA00001946"/>
    </source>
</evidence>
<evidence type="ECO:0000259" key="14">
    <source>
        <dbReference type="PROSITE" id="PS50975"/>
    </source>
</evidence>
<dbReference type="InterPro" id="IPR000115">
    <property type="entry name" value="PRibGlycinamide_synth"/>
</dbReference>
<keyword evidence="6 13" id="KW-0547">Nucleotide-binding</keyword>
<organism evidence="15 16">
    <name type="scientific">Ornithinibacillus caprae</name>
    <dbReference type="NCBI Taxonomy" id="2678566"/>
    <lineage>
        <taxon>Bacteria</taxon>
        <taxon>Bacillati</taxon>
        <taxon>Bacillota</taxon>
        <taxon>Bacilli</taxon>
        <taxon>Bacillales</taxon>
        <taxon>Bacillaceae</taxon>
        <taxon>Ornithinibacillus</taxon>
    </lineage>
</organism>
<dbReference type="InterPro" id="IPR020562">
    <property type="entry name" value="PRibGlycinamide_synth_N"/>
</dbReference>
<evidence type="ECO:0000256" key="11">
    <source>
        <dbReference type="ARBA" id="ARBA00042864"/>
    </source>
</evidence>
<evidence type="ECO:0000256" key="13">
    <source>
        <dbReference type="PROSITE-ProRule" id="PRU00409"/>
    </source>
</evidence>
<dbReference type="InterPro" id="IPR011054">
    <property type="entry name" value="Rudment_hybrid_motif"/>
</dbReference>
<name>A0A6N8FM88_9BACI</name>
<dbReference type="SUPFAM" id="SSF51246">
    <property type="entry name" value="Rudiment single hybrid motif"/>
    <property type="match status" value="1"/>
</dbReference>
<keyword evidence="5 12" id="KW-0436">Ligase</keyword>
<comment type="cofactor">
    <cofactor evidence="2">
        <name>Mg(2+)</name>
        <dbReference type="ChEBI" id="CHEBI:18420"/>
    </cofactor>
</comment>
<keyword evidence="8 13" id="KW-0067">ATP-binding</keyword>
<evidence type="ECO:0000256" key="10">
    <source>
        <dbReference type="ARBA" id="ARBA00042242"/>
    </source>
</evidence>
<feature type="domain" description="ATP-grasp" evidence="14">
    <location>
        <begin position="107"/>
        <end position="313"/>
    </location>
</feature>
<dbReference type="GO" id="GO:0006189">
    <property type="term" value="P:'de novo' IMP biosynthetic process"/>
    <property type="evidence" value="ECO:0007669"/>
    <property type="project" value="UniProtKB-UniRule"/>
</dbReference>
<dbReference type="InterPro" id="IPR016185">
    <property type="entry name" value="PreATP-grasp_dom_sf"/>
</dbReference>
<evidence type="ECO:0000256" key="9">
    <source>
        <dbReference type="ARBA" id="ARBA00038345"/>
    </source>
</evidence>
<dbReference type="GO" id="GO:0004637">
    <property type="term" value="F:phosphoribosylamine-glycine ligase activity"/>
    <property type="evidence" value="ECO:0007669"/>
    <property type="project" value="UniProtKB-UniRule"/>
</dbReference>
<dbReference type="InterPro" id="IPR020560">
    <property type="entry name" value="PRibGlycinamide_synth_C-dom"/>
</dbReference>
<dbReference type="EMBL" id="WOCA01000005">
    <property type="protein sequence ID" value="MUK88438.1"/>
    <property type="molecule type" value="Genomic_DNA"/>
</dbReference>
<dbReference type="InterPro" id="IPR020561">
    <property type="entry name" value="PRibGlycinamid_synth_ATP-grasp"/>
</dbReference>
<keyword evidence="7 12" id="KW-0658">Purine biosynthesis</keyword>
<dbReference type="InterPro" id="IPR011761">
    <property type="entry name" value="ATP-grasp"/>
</dbReference>
<proteinExistence type="inferred from homology"/>
<sequence>MNVLVIGRGGREHSMVMKLAESDQIDHLYVAPGNGGMEDDATCVPIEETDFDSLVDFAKKNAIDFTIVGPENPLLLGIANRFKEENLSIFAPTKEASLIEGSKSFSKAFMKRHQIPTADYETFHEADKAKAYIEVKGAPIVIKADGLAAGKGVIVALTKEEAFQAIDDMLVSKSFSDAGATVVIEEFLQGREFSLMAFVHEGNVFPMPTARDHKRAYDNDQGPNTGGMGAFAPVADITDDIVSTATRTILQKAADGLVAEGRAFTGILYAGLMMTSSGPKVIEFNARFGDPETQVVLQLLKNDLLQVMLDVHNGKDPKLTWEDQSCFGVVVASKGYPGIYNKNVPVPLLKEDNTFNVYAGVKKSVNGYVSNGGRVLLVGSKADTIAEASESVYRTLSSMDSDEFFYRSDIGKTNENSLA</sequence>
<dbReference type="Pfam" id="PF02843">
    <property type="entry name" value="GARS_C"/>
    <property type="match status" value="1"/>
</dbReference>
<accession>A0A6N8FM88</accession>
<dbReference type="PANTHER" id="PTHR43472">
    <property type="entry name" value="PHOSPHORIBOSYLAMINE--GLYCINE LIGASE"/>
    <property type="match status" value="1"/>
</dbReference>
<gene>
    <name evidence="12 15" type="primary">purD</name>
    <name evidence="15" type="ORF">GMD78_08545</name>
</gene>
<evidence type="ECO:0000313" key="16">
    <source>
        <dbReference type="Proteomes" id="UP000469125"/>
    </source>
</evidence>
<dbReference type="FunFam" id="3.30.1490.20:FF:000006">
    <property type="entry name" value="phosphoribosylamine--glycine ligase, chloroplastic-like"/>
    <property type="match status" value="1"/>
</dbReference>
<dbReference type="SUPFAM" id="SSF56059">
    <property type="entry name" value="Glutathione synthetase ATP-binding domain-like"/>
    <property type="match status" value="1"/>
</dbReference>
<dbReference type="GO" id="GO:0009113">
    <property type="term" value="P:purine nucleobase biosynthetic process"/>
    <property type="evidence" value="ECO:0007669"/>
    <property type="project" value="InterPro"/>
</dbReference>
<evidence type="ECO:0000313" key="15">
    <source>
        <dbReference type="EMBL" id="MUK88438.1"/>
    </source>
</evidence>
<dbReference type="PROSITE" id="PS00184">
    <property type="entry name" value="GARS"/>
    <property type="match status" value="1"/>
</dbReference>
<comment type="pathway">
    <text evidence="3 12">Purine metabolism; IMP biosynthesis via de novo pathway; N(1)-(5-phospho-D-ribosyl)glycinamide from 5-phospho-alpha-D-ribose 1-diphosphate: step 2/2.</text>
</comment>
<dbReference type="PANTHER" id="PTHR43472:SF1">
    <property type="entry name" value="PHOSPHORIBOSYLAMINE--GLYCINE LIGASE, CHLOROPLASTIC"/>
    <property type="match status" value="1"/>
</dbReference>
<dbReference type="GO" id="GO:0046872">
    <property type="term" value="F:metal ion binding"/>
    <property type="evidence" value="ECO:0007669"/>
    <property type="project" value="InterPro"/>
</dbReference>
<comment type="catalytic activity">
    <reaction evidence="12">
        <text>5-phospho-beta-D-ribosylamine + glycine + ATP = N(1)-(5-phospho-beta-D-ribosyl)glycinamide + ADP + phosphate + H(+)</text>
        <dbReference type="Rhea" id="RHEA:17453"/>
        <dbReference type="ChEBI" id="CHEBI:15378"/>
        <dbReference type="ChEBI" id="CHEBI:30616"/>
        <dbReference type="ChEBI" id="CHEBI:43474"/>
        <dbReference type="ChEBI" id="CHEBI:57305"/>
        <dbReference type="ChEBI" id="CHEBI:58681"/>
        <dbReference type="ChEBI" id="CHEBI:143788"/>
        <dbReference type="ChEBI" id="CHEBI:456216"/>
        <dbReference type="EC" id="6.3.4.13"/>
    </reaction>
</comment>
<dbReference type="SMART" id="SM01210">
    <property type="entry name" value="GARS_C"/>
    <property type="match status" value="1"/>
</dbReference>
<dbReference type="Gene3D" id="3.30.470.20">
    <property type="entry name" value="ATP-grasp fold, B domain"/>
    <property type="match status" value="1"/>
</dbReference>
<comment type="caution">
    <text evidence="15">The sequence shown here is derived from an EMBL/GenBank/DDBJ whole genome shotgun (WGS) entry which is preliminary data.</text>
</comment>
<dbReference type="Pfam" id="PF01071">
    <property type="entry name" value="GARS_A"/>
    <property type="match status" value="1"/>
</dbReference>
<dbReference type="InterPro" id="IPR013815">
    <property type="entry name" value="ATP_grasp_subdomain_1"/>
</dbReference>
<evidence type="ECO:0000256" key="4">
    <source>
        <dbReference type="ARBA" id="ARBA00013255"/>
    </source>
</evidence>
<dbReference type="Gene3D" id="3.40.50.20">
    <property type="match status" value="1"/>
</dbReference>
<evidence type="ECO:0000256" key="7">
    <source>
        <dbReference type="ARBA" id="ARBA00022755"/>
    </source>
</evidence>
<dbReference type="SMART" id="SM01209">
    <property type="entry name" value="GARS_A"/>
    <property type="match status" value="1"/>
</dbReference>
<keyword evidence="16" id="KW-1185">Reference proteome</keyword>
<dbReference type="PROSITE" id="PS50975">
    <property type="entry name" value="ATP_GRASP"/>
    <property type="match status" value="1"/>
</dbReference>
<dbReference type="NCBIfam" id="TIGR00877">
    <property type="entry name" value="purD"/>
    <property type="match status" value="1"/>
</dbReference>
<evidence type="ECO:0000256" key="12">
    <source>
        <dbReference type="HAMAP-Rule" id="MF_00138"/>
    </source>
</evidence>
<dbReference type="Proteomes" id="UP000469125">
    <property type="component" value="Unassembled WGS sequence"/>
</dbReference>
<evidence type="ECO:0000256" key="6">
    <source>
        <dbReference type="ARBA" id="ARBA00022741"/>
    </source>
</evidence>
<reference evidence="15 16" key="1">
    <citation type="submission" date="2019-11" db="EMBL/GenBank/DDBJ databases">
        <authorList>
            <person name="Li X."/>
        </authorList>
    </citation>
    <scope>NUCLEOTIDE SEQUENCE [LARGE SCALE GENOMIC DNA]</scope>
    <source>
        <strain evidence="15 16">L9</strain>
    </source>
</reference>
<protein>
    <recommendedName>
        <fullName evidence="4 12">Phosphoribosylamine--glycine ligase</fullName>
        <ecNumber evidence="4 12">6.3.4.13</ecNumber>
    </recommendedName>
    <alternativeName>
        <fullName evidence="12">GARS</fullName>
    </alternativeName>
    <alternativeName>
        <fullName evidence="10 12">Glycinamide ribonucleotide synthetase</fullName>
    </alternativeName>
    <alternativeName>
        <fullName evidence="11 12">Phosphoribosylglycinamide synthetase</fullName>
    </alternativeName>
</protein>
<dbReference type="HAMAP" id="MF_00138">
    <property type="entry name" value="GARS"/>
    <property type="match status" value="1"/>
</dbReference>
<dbReference type="InterPro" id="IPR037123">
    <property type="entry name" value="PRibGlycinamide_synth_C_sf"/>
</dbReference>
<dbReference type="GO" id="GO:0005524">
    <property type="term" value="F:ATP binding"/>
    <property type="evidence" value="ECO:0007669"/>
    <property type="project" value="UniProtKB-UniRule"/>
</dbReference>
<dbReference type="AlphaFoldDB" id="A0A6N8FM88"/>
<evidence type="ECO:0000256" key="3">
    <source>
        <dbReference type="ARBA" id="ARBA00005174"/>
    </source>
</evidence>
<dbReference type="SUPFAM" id="SSF52440">
    <property type="entry name" value="PreATP-grasp domain"/>
    <property type="match status" value="1"/>
</dbReference>
<dbReference type="RefSeq" id="WP_155668425.1">
    <property type="nucleotide sequence ID" value="NZ_WOCA01000005.1"/>
</dbReference>
<dbReference type="EC" id="6.3.4.13" evidence="4 12"/>
<evidence type="ECO:0000256" key="8">
    <source>
        <dbReference type="ARBA" id="ARBA00022840"/>
    </source>
</evidence>
<dbReference type="UniPathway" id="UPA00074">
    <property type="reaction ID" value="UER00125"/>
</dbReference>
<comment type="cofactor">
    <cofactor evidence="1">
        <name>Mn(2+)</name>
        <dbReference type="ChEBI" id="CHEBI:29035"/>
    </cofactor>
</comment>
<dbReference type="InterPro" id="IPR020559">
    <property type="entry name" value="PRibGlycinamide_synth_CS"/>
</dbReference>
<dbReference type="Pfam" id="PF02844">
    <property type="entry name" value="GARS_N"/>
    <property type="match status" value="1"/>
</dbReference>
<dbReference type="Gene3D" id="3.30.1490.20">
    <property type="entry name" value="ATP-grasp fold, A domain"/>
    <property type="match status" value="1"/>
</dbReference>
<dbReference type="Gene3D" id="3.90.600.10">
    <property type="entry name" value="Phosphoribosylglycinamide synthetase, C-terminal domain"/>
    <property type="match status" value="1"/>
</dbReference>
<evidence type="ECO:0000256" key="5">
    <source>
        <dbReference type="ARBA" id="ARBA00022598"/>
    </source>
</evidence>